<evidence type="ECO:0000256" key="4">
    <source>
        <dbReference type="ARBA" id="ARBA00022695"/>
    </source>
</evidence>
<name>A0A7K9WFZ9_9PASS</name>
<evidence type="ECO:0000256" key="3">
    <source>
        <dbReference type="ARBA" id="ARBA00022679"/>
    </source>
</evidence>
<keyword evidence="3" id="KW-0808">Transferase</keyword>
<comment type="similarity">
    <text evidence="1">Belongs to the beta type-B retroviral polymerase family. HERV class-II K(HML-2) pol subfamily.</text>
</comment>
<evidence type="ECO:0000259" key="9">
    <source>
        <dbReference type="PROSITE" id="PS50878"/>
    </source>
</evidence>
<keyword evidence="8" id="KW-0695">RNA-directed DNA polymerase</keyword>
<dbReference type="InterPro" id="IPR043502">
    <property type="entry name" value="DNA/RNA_pol_sf"/>
</dbReference>
<feature type="non-terminal residue" evidence="10">
    <location>
        <position position="80"/>
    </location>
</feature>
<dbReference type="GO" id="GO:0035613">
    <property type="term" value="F:RNA stem-loop binding"/>
    <property type="evidence" value="ECO:0007669"/>
    <property type="project" value="TreeGrafter"/>
</dbReference>
<evidence type="ECO:0000256" key="6">
    <source>
        <dbReference type="ARBA" id="ARBA00022759"/>
    </source>
</evidence>
<evidence type="ECO:0000313" key="10">
    <source>
        <dbReference type="EMBL" id="NXI83506.1"/>
    </source>
</evidence>
<dbReference type="PANTHER" id="PTHR41694">
    <property type="entry name" value="ENDOGENOUS RETROVIRUS GROUP K MEMBER POL PROTEIN"/>
    <property type="match status" value="1"/>
</dbReference>
<evidence type="ECO:0000256" key="5">
    <source>
        <dbReference type="ARBA" id="ARBA00022722"/>
    </source>
</evidence>
<dbReference type="Gene3D" id="3.30.70.270">
    <property type="match status" value="2"/>
</dbReference>
<gene>
    <name evidence="10" type="primary">Hervk</name>
    <name evidence="10" type="ORF">RHIDAH_R15967</name>
</gene>
<dbReference type="PROSITE" id="PS50878">
    <property type="entry name" value="RT_POL"/>
    <property type="match status" value="1"/>
</dbReference>
<protein>
    <recommendedName>
        <fullName evidence="2">ribonuclease H</fullName>
        <ecNumber evidence="2">3.1.26.4</ecNumber>
    </recommendedName>
</protein>
<evidence type="ECO:0000256" key="1">
    <source>
        <dbReference type="ARBA" id="ARBA00010879"/>
    </source>
</evidence>
<comment type="caution">
    <text evidence="10">The sequence shown here is derived from an EMBL/GenBank/DDBJ whole genome shotgun (WGS) entry which is preliminary data.</text>
</comment>
<evidence type="ECO:0000256" key="2">
    <source>
        <dbReference type="ARBA" id="ARBA00012180"/>
    </source>
</evidence>
<dbReference type="Pfam" id="PF00078">
    <property type="entry name" value="RVT_1"/>
    <property type="match status" value="1"/>
</dbReference>
<dbReference type="EC" id="3.1.26.4" evidence="2"/>
<keyword evidence="5" id="KW-0540">Nuclease</keyword>
<feature type="non-terminal residue" evidence="10">
    <location>
        <position position="1"/>
    </location>
</feature>
<dbReference type="EMBL" id="VXAC01005211">
    <property type="protein sequence ID" value="NXI83506.1"/>
    <property type="molecule type" value="Genomic_DNA"/>
</dbReference>
<proteinExistence type="inferred from homology"/>
<dbReference type="GO" id="GO:0003964">
    <property type="term" value="F:RNA-directed DNA polymerase activity"/>
    <property type="evidence" value="ECO:0007669"/>
    <property type="project" value="UniProtKB-KW"/>
</dbReference>
<sequence length="80" mass="9320">VIFLHYMDDILVCAYSPSQLDIALKELIITLENHSFIIQKEKVQTTTPIKYLGLIVTERTITPQKIKIKDNLKTLREIHQ</sequence>
<reference evidence="10 11" key="1">
    <citation type="submission" date="2019-09" db="EMBL/GenBank/DDBJ databases">
        <title>Bird 10,000 Genomes (B10K) Project - Family phase.</title>
        <authorList>
            <person name="Zhang G."/>
        </authorList>
    </citation>
    <scope>NUCLEOTIDE SEQUENCE [LARGE SCALE GENOMIC DNA]</scope>
    <source>
        <strain evidence="10">B10K-DU-001-49</strain>
        <tissue evidence="10">Muscle</tissue>
    </source>
</reference>
<dbReference type="InterPro" id="IPR043128">
    <property type="entry name" value="Rev_trsase/Diguanyl_cyclase"/>
</dbReference>
<keyword evidence="6" id="KW-0255">Endonuclease</keyword>
<feature type="domain" description="Reverse transcriptase" evidence="9">
    <location>
        <begin position="1"/>
        <end position="56"/>
    </location>
</feature>
<dbReference type="Proteomes" id="UP000561178">
    <property type="component" value="Unassembled WGS sequence"/>
</dbReference>
<accession>A0A7K9WFZ9</accession>
<dbReference type="InterPro" id="IPR000477">
    <property type="entry name" value="RT_dom"/>
</dbReference>
<dbReference type="AlphaFoldDB" id="A0A7K9WFZ9"/>
<evidence type="ECO:0000313" key="11">
    <source>
        <dbReference type="Proteomes" id="UP000561178"/>
    </source>
</evidence>
<dbReference type="GO" id="GO:0004523">
    <property type="term" value="F:RNA-DNA hybrid ribonuclease activity"/>
    <property type="evidence" value="ECO:0007669"/>
    <property type="project" value="UniProtKB-EC"/>
</dbReference>
<organism evidence="10 11">
    <name type="scientific">Rhipidura dahli</name>
    <dbReference type="NCBI Taxonomy" id="667186"/>
    <lineage>
        <taxon>Eukaryota</taxon>
        <taxon>Metazoa</taxon>
        <taxon>Chordata</taxon>
        <taxon>Craniata</taxon>
        <taxon>Vertebrata</taxon>
        <taxon>Euteleostomi</taxon>
        <taxon>Archelosauria</taxon>
        <taxon>Archosauria</taxon>
        <taxon>Dinosauria</taxon>
        <taxon>Saurischia</taxon>
        <taxon>Theropoda</taxon>
        <taxon>Coelurosauria</taxon>
        <taxon>Aves</taxon>
        <taxon>Neognathae</taxon>
        <taxon>Neoaves</taxon>
        <taxon>Telluraves</taxon>
        <taxon>Australaves</taxon>
        <taxon>Passeriformes</taxon>
        <taxon>Rhipiduridae</taxon>
        <taxon>Rhipidura</taxon>
    </lineage>
</organism>
<dbReference type="SUPFAM" id="SSF56672">
    <property type="entry name" value="DNA/RNA polymerases"/>
    <property type="match status" value="1"/>
</dbReference>
<keyword evidence="7" id="KW-0378">Hydrolase</keyword>
<evidence type="ECO:0000256" key="7">
    <source>
        <dbReference type="ARBA" id="ARBA00022801"/>
    </source>
</evidence>
<dbReference type="PANTHER" id="PTHR41694:SF3">
    <property type="entry name" value="RNA-DIRECTED DNA POLYMERASE-RELATED"/>
    <property type="match status" value="1"/>
</dbReference>
<keyword evidence="4" id="KW-0548">Nucleotidyltransferase</keyword>
<keyword evidence="11" id="KW-1185">Reference proteome</keyword>
<evidence type="ECO:0000256" key="8">
    <source>
        <dbReference type="ARBA" id="ARBA00022918"/>
    </source>
</evidence>